<evidence type="ECO:0000313" key="3">
    <source>
        <dbReference type="Proteomes" id="UP000000647"/>
    </source>
</evidence>
<evidence type="ECO:0000313" key="2">
    <source>
        <dbReference type="EMBL" id="ABM62390.1"/>
    </source>
</evidence>
<dbReference type="Gene3D" id="3.30.1380.20">
    <property type="entry name" value="Trafficking protein particle complex subunit 3"/>
    <property type="match status" value="1"/>
</dbReference>
<dbReference type="InterPro" id="IPR010249">
    <property type="entry name" value="BchJ"/>
</dbReference>
<protein>
    <submittedName>
        <fullName evidence="2">Bacteriochlorophyll 4-vinyl reductase</fullName>
    </submittedName>
</protein>
<dbReference type="STRING" id="349124.Hhal_1626"/>
<dbReference type="EMBL" id="CP000544">
    <property type="protein sequence ID" value="ABM62390.1"/>
    <property type="molecule type" value="Genomic_DNA"/>
</dbReference>
<sequence length="199" mass="22289">MAEQHHEARIGPNAILQVAAALRALEDEETARRCFDAAGLSRWFEHPPEEMVPETTVAALHQRVRRELGPERAERVMLDAGERTGEYVLNNRIPAPIRTLLRVLPPLLAGPLLLKAISQHAWTFVGSGQLTIRRGQPCLLDLAHNPVIADEQAEGPVCHWHAAAFEQLFRSLVNDRSTIRETQCAAAGDESCRFELHYR</sequence>
<feature type="domain" description="4-vinyl reductase 4VR" evidence="1">
    <location>
        <begin position="137"/>
        <end position="198"/>
    </location>
</feature>
<dbReference type="AlphaFoldDB" id="A1WXH8"/>
<dbReference type="eggNOG" id="COG1719">
    <property type="taxonomic scope" value="Bacteria"/>
</dbReference>
<dbReference type="HOGENOM" id="CLU_092419_0_0_6"/>
<organism evidence="2 3">
    <name type="scientific">Halorhodospira halophila (strain DSM 244 / SL1)</name>
    <name type="common">Ectothiorhodospira halophila (strain DSM 244 / SL1)</name>
    <dbReference type="NCBI Taxonomy" id="349124"/>
    <lineage>
        <taxon>Bacteria</taxon>
        <taxon>Pseudomonadati</taxon>
        <taxon>Pseudomonadota</taxon>
        <taxon>Gammaproteobacteria</taxon>
        <taxon>Chromatiales</taxon>
        <taxon>Ectothiorhodospiraceae</taxon>
        <taxon>Halorhodospira</taxon>
    </lineage>
</organism>
<dbReference type="Proteomes" id="UP000000647">
    <property type="component" value="Chromosome"/>
</dbReference>
<keyword evidence="3" id="KW-1185">Reference proteome</keyword>
<accession>A1WXH8</accession>
<dbReference type="NCBIfam" id="TIGR02019">
    <property type="entry name" value="BchJ"/>
    <property type="match status" value="1"/>
</dbReference>
<name>A1WXH8_HALHL</name>
<dbReference type="KEGG" id="hha:Hhal_1626"/>
<dbReference type="PANTHER" id="PTHR35090:SF1">
    <property type="entry name" value="SLR0144 PROTEIN"/>
    <property type="match status" value="1"/>
</dbReference>
<dbReference type="InterPro" id="IPR004096">
    <property type="entry name" value="V4R"/>
</dbReference>
<reference evidence="2 3" key="2">
    <citation type="journal article" date="2013" name="Stand. Genomic Sci.">
        <title>Complete genome sequence of Halorhodospira halophila SL1.</title>
        <authorList>
            <person name="Challacombe J.F."/>
            <person name="Majid S."/>
            <person name="Deole R."/>
            <person name="Brettin T.S."/>
            <person name="Bruce D."/>
            <person name="Delano S.F."/>
            <person name="Detter J.C."/>
            <person name="Gleasner C.D."/>
            <person name="Han C.S."/>
            <person name="Misra M."/>
            <person name="Reitenga K.G."/>
            <person name="Mikhailova N."/>
            <person name="Woyke T."/>
            <person name="Pitluck S."/>
            <person name="Nolan M."/>
            <person name="Land M.L."/>
            <person name="Saunders E."/>
            <person name="Tapia R."/>
            <person name="Lapidus A."/>
            <person name="Ivanova N."/>
            <person name="Hoff W.D."/>
        </authorList>
    </citation>
    <scope>NUCLEOTIDE SEQUENCE [LARGE SCALE GENOMIC DNA]</scope>
    <source>
        <strain evidence="3">DSM 244 / SL1</strain>
    </source>
</reference>
<gene>
    <name evidence="2" type="ordered locus">Hhal_1626</name>
</gene>
<reference evidence="3" key="1">
    <citation type="submission" date="2006-12" db="EMBL/GenBank/DDBJ databases">
        <title>Complete sequence of Halorhodospira halophila SL1.</title>
        <authorList>
            <consortium name="US DOE Joint Genome Institute"/>
            <person name="Copeland A."/>
            <person name="Lucas S."/>
            <person name="Lapidus A."/>
            <person name="Barry K."/>
            <person name="Detter J.C."/>
            <person name="Glavina del Rio T."/>
            <person name="Hammon N."/>
            <person name="Israni S."/>
            <person name="Dalin E."/>
            <person name="Tice H."/>
            <person name="Pitluck S."/>
            <person name="Saunders E."/>
            <person name="Brettin T."/>
            <person name="Bruce D."/>
            <person name="Han C."/>
            <person name="Tapia R."/>
            <person name="Schmutz J."/>
            <person name="Larimer F."/>
            <person name="Land M."/>
            <person name="Hauser L."/>
            <person name="Kyrpides N."/>
            <person name="Mikhailova N."/>
            <person name="Hoff W."/>
            <person name="Richardson P."/>
        </authorList>
    </citation>
    <scope>NUCLEOTIDE SEQUENCE [LARGE SCALE GENOMIC DNA]</scope>
    <source>
        <strain evidence="3">DSM 244 / SL1</strain>
    </source>
</reference>
<evidence type="ECO:0000259" key="1">
    <source>
        <dbReference type="SMART" id="SM00989"/>
    </source>
</evidence>
<dbReference type="InterPro" id="IPR024096">
    <property type="entry name" value="NO_sig/Golgi_transp_ligand-bd"/>
</dbReference>
<proteinExistence type="predicted"/>
<dbReference type="GO" id="GO:0015979">
    <property type="term" value="P:photosynthesis"/>
    <property type="evidence" value="ECO:0007669"/>
    <property type="project" value="InterPro"/>
</dbReference>
<dbReference type="Pfam" id="PF02830">
    <property type="entry name" value="V4R"/>
    <property type="match status" value="1"/>
</dbReference>
<dbReference type="RefSeq" id="WP_011814412.1">
    <property type="nucleotide sequence ID" value="NC_008789.1"/>
</dbReference>
<dbReference type="SMART" id="SM00989">
    <property type="entry name" value="V4R"/>
    <property type="match status" value="1"/>
</dbReference>
<dbReference type="SUPFAM" id="SSF111126">
    <property type="entry name" value="Ligand-binding domain in the NO signalling and Golgi transport"/>
    <property type="match status" value="1"/>
</dbReference>
<dbReference type="PANTHER" id="PTHR35090">
    <property type="entry name" value="DNA-DIRECTED RNA POLYMERASE SUBUNIT I"/>
    <property type="match status" value="1"/>
</dbReference>
<dbReference type="GO" id="GO:0030494">
    <property type="term" value="P:bacteriochlorophyll biosynthetic process"/>
    <property type="evidence" value="ECO:0007669"/>
    <property type="project" value="InterPro"/>
</dbReference>